<dbReference type="SUPFAM" id="SSF54534">
    <property type="entry name" value="FKBP-like"/>
    <property type="match status" value="1"/>
</dbReference>
<organism evidence="9">
    <name type="scientific">Palpitomonas bilix</name>
    <dbReference type="NCBI Taxonomy" id="652834"/>
    <lineage>
        <taxon>Eukaryota</taxon>
        <taxon>Eukaryota incertae sedis</taxon>
    </lineage>
</organism>
<dbReference type="EMBL" id="HBIB01039548">
    <property type="protein sequence ID" value="CAE0263436.1"/>
    <property type="molecule type" value="Transcribed_RNA"/>
</dbReference>
<evidence type="ECO:0000256" key="7">
    <source>
        <dbReference type="SAM" id="MobiDB-lite"/>
    </source>
</evidence>
<dbReference type="GO" id="GO:0003755">
    <property type="term" value="F:peptidyl-prolyl cis-trans isomerase activity"/>
    <property type="evidence" value="ECO:0007669"/>
    <property type="project" value="UniProtKB-UniRule"/>
</dbReference>
<dbReference type="Gene3D" id="3.10.50.40">
    <property type="match status" value="1"/>
</dbReference>
<name>A0A7S3GE63_9EUKA</name>
<protein>
    <recommendedName>
        <fullName evidence="6">Peptidyl-prolyl cis-trans isomerase</fullName>
        <ecNumber evidence="6">5.2.1.8</ecNumber>
    </recommendedName>
</protein>
<evidence type="ECO:0000256" key="5">
    <source>
        <dbReference type="PROSITE-ProRule" id="PRU00278"/>
    </source>
</evidence>
<evidence type="ECO:0000256" key="4">
    <source>
        <dbReference type="ARBA" id="ARBA00023235"/>
    </source>
</evidence>
<dbReference type="InterPro" id="IPR046357">
    <property type="entry name" value="PPIase_dom_sf"/>
</dbReference>
<keyword evidence="3 5" id="KW-0697">Rotamase</keyword>
<evidence type="ECO:0000256" key="1">
    <source>
        <dbReference type="ARBA" id="ARBA00000971"/>
    </source>
</evidence>
<dbReference type="InterPro" id="IPR000297">
    <property type="entry name" value="PPIase_PpiC"/>
</dbReference>
<dbReference type="InterPro" id="IPR043323">
    <property type="entry name" value="PIN4"/>
</dbReference>
<feature type="domain" description="PpiC" evidence="8">
    <location>
        <begin position="40"/>
        <end position="136"/>
    </location>
</feature>
<keyword evidence="4 5" id="KW-0413">Isomerase</keyword>
<dbReference type="Pfam" id="PF00639">
    <property type="entry name" value="Rotamase"/>
    <property type="match status" value="1"/>
</dbReference>
<gene>
    <name evidence="9" type="ORF">PBIL07802_LOCUS25737</name>
</gene>
<evidence type="ECO:0000259" key="8">
    <source>
        <dbReference type="PROSITE" id="PS50198"/>
    </source>
</evidence>
<feature type="region of interest" description="Disordered" evidence="7">
    <location>
        <begin position="1"/>
        <end position="32"/>
    </location>
</feature>
<evidence type="ECO:0000256" key="2">
    <source>
        <dbReference type="ARBA" id="ARBA00010242"/>
    </source>
</evidence>
<comment type="catalytic activity">
    <reaction evidence="1 6">
        <text>[protein]-peptidylproline (omega=180) = [protein]-peptidylproline (omega=0)</text>
        <dbReference type="Rhea" id="RHEA:16237"/>
        <dbReference type="Rhea" id="RHEA-COMP:10747"/>
        <dbReference type="Rhea" id="RHEA-COMP:10748"/>
        <dbReference type="ChEBI" id="CHEBI:83833"/>
        <dbReference type="ChEBI" id="CHEBI:83834"/>
        <dbReference type="EC" id="5.2.1.8"/>
    </reaction>
</comment>
<reference evidence="9" key="1">
    <citation type="submission" date="2021-01" db="EMBL/GenBank/DDBJ databases">
        <authorList>
            <person name="Corre E."/>
            <person name="Pelletier E."/>
            <person name="Niang G."/>
            <person name="Scheremetjew M."/>
            <person name="Finn R."/>
            <person name="Kale V."/>
            <person name="Holt S."/>
            <person name="Cochrane G."/>
            <person name="Meng A."/>
            <person name="Brown T."/>
            <person name="Cohen L."/>
        </authorList>
    </citation>
    <scope>NUCLEOTIDE SEQUENCE</scope>
    <source>
        <strain evidence="9">NIES-2562</strain>
    </source>
</reference>
<sequence>MGKKNAGGKGKGKGEAASGGGDKAAKKGGAKGDLKTCNFVKARHILCEKQGKLMDAYNKLREEFLDVGAKVNPAKFGQIAMEFSECSSGKRGGDLGWFPRGKMEGRFQEVAFGLSPGDMSPPFKGSNGWHLVLCEGRRA</sequence>
<dbReference type="EC" id="5.2.1.8" evidence="6"/>
<accession>A0A7S3GE63</accession>
<dbReference type="GO" id="GO:0006364">
    <property type="term" value="P:rRNA processing"/>
    <property type="evidence" value="ECO:0007669"/>
    <property type="project" value="InterPro"/>
</dbReference>
<evidence type="ECO:0000256" key="6">
    <source>
        <dbReference type="RuleBase" id="RU363014"/>
    </source>
</evidence>
<comment type="similarity">
    <text evidence="2">Belongs to the PpiC/parvulin rotamase family. PIN4 subfamily.</text>
</comment>
<evidence type="ECO:0000313" key="9">
    <source>
        <dbReference type="EMBL" id="CAE0263436.1"/>
    </source>
</evidence>
<proteinExistence type="inferred from homology"/>
<dbReference type="GO" id="GO:0003677">
    <property type="term" value="F:DNA binding"/>
    <property type="evidence" value="ECO:0007669"/>
    <property type="project" value="InterPro"/>
</dbReference>
<dbReference type="PROSITE" id="PS50198">
    <property type="entry name" value="PPIC_PPIASE_2"/>
    <property type="match status" value="1"/>
</dbReference>
<dbReference type="PANTHER" id="PTHR45995">
    <property type="match status" value="1"/>
</dbReference>
<dbReference type="AlphaFoldDB" id="A0A7S3GE63"/>
<evidence type="ECO:0000256" key="3">
    <source>
        <dbReference type="ARBA" id="ARBA00023110"/>
    </source>
</evidence>